<feature type="domain" description="Disease resistance protein At4g27190-like leucine-rich repeats" evidence="3">
    <location>
        <begin position="377"/>
        <end position="476"/>
    </location>
</feature>
<gene>
    <name evidence="4" type="ORF">LWI28_001922</name>
</gene>
<reference evidence="4" key="2">
    <citation type="submission" date="2023-02" db="EMBL/GenBank/DDBJ databases">
        <authorList>
            <person name="Swenson N.G."/>
            <person name="Wegrzyn J.L."/>
            <person name="Mcevoy S.L."/>
        </authorList>
    </citation>
    <scope>NUCLEOTIDE SEQUENCE</scope>
    <source>
        <strain evidence="4">91603</strain>
        <tissue evidence="4">Leaf</tissue>
    </source>
</reference>
<evidence type="ECO:0000256" key="1">
    <source>
        <dbReference type="ARBA" id="ARBA00022821"/>
    </source>
</evidence>
<dbReference type="SUPFAM" id="SSF52058">
    <property type="entry name" value="L domain-like"/>
    <property type="match status" value="1"/>
</dbReference>
<dbReference type="InterPro" id="IPR050905">
    <property type="entry name" value="Plant_NBS-LRR"/>
</dbReference>
<comment type="caution">
    <text evidence="4">The sequence shown here is derived from an EMBL/GenBank/DDBJ whole genome shotgun (WGS) entry which is preliminary data.</text>
</comment>
<dbReference type="EMBL" id="JAJSOW010000100">
    <property type="protein sequence ID" value="KAI9184865.1"/>
    <property type="molecule type" value="Genomic_DNA"/>
</dbReference>
<evidence type="ECO:0000313" key="5">
    <source>
        <dbReference type="Proteomes" id="UP001064489"/>
    </source>
</evidence>
<organism evidence="4 5">
    <name type="scientific">Acer negundo</name>
    <name type="common">Box elder</name>
    <dbReference type="NCBI Taxonomy" id="4023"/>
    <lineage>
        <taxon>Eukaryota</taxon>
        <taxon>Viridiplantae</taxon>
        <taxon>Streptophyta</taxon>
        <taxon>Embryophyta</taxon>
        <taxon>Tracheophyta</taxon>
        <taxon>Spermatophyta</taxon>
        <taxon>Magnoliopsida</taxon>
        <taxon>eudicotyledons</taxon>
        <taxon>Gunneridae</taxon>
        <taxon>Pentapetalae</taxon>
        <taxon>rosids</taxon>
        <taxon>malvids</taxon>
        <taxon>Sapindales</taxon>
        <taxon>Sapindaceae</taxon>
        <taxon>Hippocastanoideae</taxon>
        <taxon>Acereae</taxon>
        <taxon>Acer</taxon>
    </lineage>
</organism>
<feature type="compositionally biased region" description="Basic and acidic residues" evidence="2">
    <location>
        <begin position="549"/>
        <end position="566"/>
    </location>
</feature>
<keyword evidence="5" id="KW-1185">Reference proteome</keyword>
<dbReference type="InterPro" id="IPR032675">
    <property type="entry name" value="LRR_dom_sf"/>
</dbReference>
<dbReference type="PANTHER" id="PTHR33463:SF145">
    <property type="entry name" value="NB-ARC DOMAIN-CONTAINING PROTEIN"/>
    <property type="match status" value="1"/>
</dbReference>
<dbReference type="Pfam" id="PF23247">
    <property type="entry name" value="LRR_RPS2"/>
    <property type="match status" value="3"/>
</dbReference>
<proteinExistence type="predicted"/>
<evidence type="ECO:0000313" key="4">
    <source>
        <dbReference type="EMBL" id="KAI9184865.1"/>
    </source>
</evidence>
<evidence type="ECO:0000256" key="2">
    <source>
        <dbReference type="SAM" id="MobiDB-lite"/>
    </source>
</evidence>
<feature type="domain" description="Disease resistance protein At4g27190-like leucine-rich repeats" evidence="3">
    <location>
        <begin position="60"/>
        <end position="138"/>
    </location>
</feature>
<reference evidence="4" key="1">
    <citation type="journal article" date="2022" name="Plant J.">
        <title>Strategies of tolerance reflected in two North American maple genomes.</title>
        <authorList>
            <person name="McEvoy S.L."/>
            <person name="Sezen U.U."/>
            <person name="Trouern-Trend A."/>
            <person name="McMahon S.M."/>
            <person name="Schaberg P.G."/>
            <person name="Yang J."/>
            <person name="Wegrzyn J.L."/>
            <person name="Swenson N.G."/>
        </authorList>
    </citation>
    <scope>NUCLEOTIDE SEQUENCE</scope>
    <source>
        <strain evidence="4">91603</strain>
    </source>
</reference>
<dbReference type="PANTHER" id="PTHR33463">
    <property type="entry name" value="NB-ARC DOMAIN-CONTAINING PROTEIN-RELATED"/>
    <property type="match status" value="1"/>
</dbReference>
<keyword evidence="1" id="KW-0611">Plant defense</keyword>
<evidence type="ECO:0000259" key="3">
    <source>
        <dbReference type="Pfam" id="PF23247"/>
    </source>
</evidence>
<sequence length="566" mass="65511">MRDTILFPKLNYLEIEYLEKLTTLWFRYYIKFPILKEFRIESCPQMDAFIFDDKVGVPSLQKMRISKMENLKMIWHNQLDGDSFSKLKSLEVDRCQKLLALFPSNICGRLLSLESLDVWRCGSLEEIFDLQGIISEERNSIASTQSRELCFSNLQELKVSRCQSLKYLFAASNNVANDEYSPKFLFPKLTSLRLWILPELRSFYPGRHTVEGPVLKRLDQYDCFIHDTDEEGQMQMQYLFCLVKQAFPCLEQLNLAGKNLMMMWQGQVPESLFVKLKILDVYFDDSTCLPLCIIQRFQNLEKLSIDTSSYKEIFSNGEDQTQAATPTRIKKLYLSQLDDVKYMWKPDFKLDLILQNLEALNIRWCNSLINVMPPSASFQNLTVMQVVDCRSLINIGTSSAVKSLVQLSEMTILLCKNIIEVVGNHGDVTDDEIIFPKLKRLSLRDLPSLTSFCSWKVTLQFPSLEELIVVKCPQMKIFSQGVLHTPTLWKVEIDDESIELCPNVDINKTIQQFHENVNAKNMLWLQKDNELEKAEQQLDEETNVQSSIKDCEGSSSHHLEIKGDPV</sequence>
<dbReference type="Gene3D" id="3.80.10.10">
    <property type="entry name" value="Ribonuclease Inhibitor"/>
    <property type="match status" value="2"/>
</dbReference>
<dbReference type="InterPro" id="IPR057135">
    <property type="entry name" value="At4g27190-like_LRR"/>
</dbReference>
<dbReference type="Proteomes" id="UP001064489">
    <property type="component" value="Chromosome 3"/>
</dbReference>
<accession>A0AAD5J791</accession>
<protein>
    <recommendedName>
        <fullName evidence="3">Disease resistance protein At4g27190-like leucine-rich repeats domain-containing protein</fullName>
    </recommendedName>
</protein>
<name>A0AAD5J791_ACENE</name>
<feature type="domain" description="Disease resistance protein At4g27190-like leucine-rich repeats" evidence="3">
    <location>
        <begin position="251"/>
        <end position="375"/>
    </location>
</feature>
<feature type="region of interest" description="Disordered" evidence="2">
    <location>
        <begin position="535"/>
        <end position="566"/>
    </location>
</feature>
<dbReference type="AlphaFoldDB" id="A0AAD5J791"/>